<evidence type="ECO:0000313" key="2">
    <source>
        <dbReference type="EMBL" id="KAJ5220561.1"/>
    </source>
</evidence>
<evidence type="ECO:0000256" key="1">
    <source>
        <dbReference type="SAM" id="MobiDB-lite"/>
    </source>
</evidence>
<accession>A0A9W9NIC6</accession>
<dbReference type="AlphaFoldDB" id="A0A9W9NIC6"/>
<organism evidence="2 3">
    <name type="scientific">Penicillium chermesinum</name>
    <dbReference type="NCBI Taxonomy" id="63820"/>
    <lineage>
        <taxon>Eukaryota</taxon>
        <taxon>Fungi</taxon>
        <taxon>Dikarya</taxon>
        <taxon>Ascomycota</taxon>
        <taxon>Pezizomycotina</taxon>
        <taxon>Eurotiomycetes</taxon>
        <taxon>Eurotiomycetidae</taxon>
        <taxon>Eurotiales</taxon>
        <taxon>Aspergillaceae</taxon>
        <taxon>Penicillium</taxon>
    </lineage>
</organism>
<evidence type="ECO:0000313" key="3">
    <source>
        <dbReference type="Proteomes" id="UP001150941"/>
    </source>
</evidence>
<comment type="caution">
    <text evidence="2">The sequence shown here is derived from an EMBL/GenBank/DDBJ whole genome shotgun (WGS) entry which is preliminary data.</text>
</comment>
<name>A0A9W9NIC6_9EURO</name>
<sequence>MAKGKKKSSRDFSGSSERSADPWAEYDAEPMIRTIDYLLTLTECVLSKTEPQQKRPSKPVMTGCEIKICTPGLSTAKPHECY</sequence>
<feature type="region of interest" description="Disordered" evidence="1">
    <location>
        <begin position="1"/>
        <end position="25"/>
    </location>
</feature>
<gene>
    <name evidence="2" type="ORF">N7468_009765</name>
</gene>
<dbReference type="Proteomes" id="UP001150941">
    <property type="component" value="Unassembled WGS sequence"/>
</dbReference>
<proteinExistence type="predicted"/>
<dbReference type="RefSeq" id="XP_058327391.1">
    <property type="nucleotide sequence ID" value="XM_058479061.1"/>
</dbReference>
<protein>
    <submittedName>
        <fullName evidence="2">Uncharacterized protein</fullName>
    </submittedName>
</protein>
<reference evidence="2" key="2">
    <citation type="journal article" date="2023" name="IMA Fungus">
        <title>Comparative genomic study of the Penicillium genus elucidates a diverse pangenome and 15 lateral gene transfer events.</title>
        <authorList>
            <person name="Petersen C."/>
            <person name="Sorensen T."/>
            <person name="Nielsen M.R."/>
            <person name="Sondergaard T.E."/>
            <person name="Sorensen J.L."/>
            <person name="Fitzpatrick D.A."/>
            <person name="Frisvad J.C."/>
            <person name="Nielsen K.L."/>
        </authorList>
    </citation>
    <scope>NUCLEOTIDE SEQUENCE</scope>
    <source>
        <strain evidence="2">IBT 19713</strain>
    </source>
</reference>
<reference evidence="2" key="1">
    <citation type="submission" date="2022-11" db="EMBL/GenBank/DDBJ databases">
        <authorList>
            <person name="Petersen C."/>
        </authorList>
    </citation>
    <scope>NUCLEOTIDE SEQUENCE</scope>
    <source>
        <strain evidence="2">IBT 19713</strain>
    </source>
</reference>
<dbReference type="GeneID" id="83206364"/>
<keyword evidence="3" id="KW-1185">Reference proteome</keyword>
<dbReference type="EMBL" id="JAPQKS010000007">
    <property type="protein sequence ID" value="KAJ5220561.1"/>
    <property type="molecule type" value="Genomic_DNA"/>
</dbReference>